<evidence type="ECO:0000256" key="8">
    <source>
        <dbReference type="ARBA" id="ARBA00022989"/>
    </source>
</evidence>
<evidence type="ECO:0000256" key="10">
    <source>
        <dbReference type="ARBA" id="ARBA00023136"/>
    </source>
</evidence>
<keyword evidence="6" id="KW-0418">Kinase</keyword>
<dbReference type="GO" id="GO:0000160">
    <property type="term" value="P:phosphorelay signal transduction system"/>
    <property type="evidence" value="ECO:0007669"/>
    <property type="project" value="UniProtKB-KW"/>
</dbReference>
<dbReference type="GO" id="GO:0016301">
    <property type="term" value="F:kinase activity"/>
    <property type="evidence" value="ECO:0007669"/>
    <property type="project" value="UniProtKB-KW"/>
</dbReference>
<keyword evidence="5" id="KW-0547">Nucleotide-binding</keyword>
<feature type="non-terminal residue" evidence="13">
    <location>
        <position position="121"/>
    </location>
</feature>
<evidence type="ECO:0000256" key="2">
    <source>
        <dbReference type="ARBA" id="ARBA00022553"/>
    </source>
</evidence>
<keyword evidence="3" id="KW-0808">Transferase</keyword>
<dbReference type="GO" id="GO:0005524">
    <property type="term" value="F:ATP binding"/>
    <property type="evidence" value="ECO:0007669"/>
    <property type="project" value="UniProtKB-KW"/>
</dbReference>
<gene>
    <name evidence="13" type="ORF">FCI23_55895</name>
</gene>
<reference evidence="13 14" key="1">
    <citation type="submission" date="2019-04" db="EMBL/GenBank/DDBJ databases">
        <title>Streptomyces oryziradicis sp. nov., a novel actinomycete isolated from rhizosphere soil of rice (Oryza sativa L.).</title>
        <authorList>
            <person name="Li C."/>
        </authorList>
    </citation>
    <scope>NUCLEOTIDE SEQUENCE [LARGE SCALE GENOMIC DNA]</scope>
    <source>
        <strain evidence="13 14">NEAU-C40</strain>
    </source>
</reference>
<evidence type="ECO:0000256" key="9">
    <source>
        <dbReference type="ARBA" id="ARBA00023012"/>
    </source>
</evidence>
<sequence>MIAAVAAPLAVAAVLVPFRTNFSNANAALVLVVAVVAVAAIGNRLAGAIAALSAAAWFDLFLTRPYERLTITRSADVTTAILLLAVGLAVSQLAARARRLQIVAITDADYLAQIHDTAQLA</sequence>
<dbReference type="AlphaFoldDB" id="A0A4U0R758"/>
<evidence type="ECO:0000256" key="6">
    <source>
        <dbReference type="ARBA" id="ARBA00022777"/>
    </source>
</evidence>
<proteinExistence type="predicted"/>
<keyword evidence="4 11" id="KW-0812">Transmembrane</keyword>
<dbReference type="Gene3D" id="1.20.120.620">
    <property type="entry name" value="Backbone structure of the membrane domain of e. Coli histidine kinase receptor kdpd"/>
    <property type="match status" value="1"/>
</dbReference>
<evidence type="ECO:0000256" key="7">
    <source>
        <dbReference type="ARBA" id="ARBA00022840"/>
    </source>
</evidence>
<evidence type="ECO:0000313" key="14">
    <source>
        <dbReference type="Proteomes" id="UP000305778"/>
    </source>
</evidence>
<feature type="transmembrane region" description="Helical" evidence="11">
    <location>
        <begin position="78"/>
        <end position="95"/>
    </location>
</feature>
<dbReference type="OrthoDB" id="3696881at2"/>
<keyword evidence="10 11" id="KW-0472">Membrane</keyword>
<keyword evidence="14" id="KW-1185">Reference proteome</keyword>
<dbReference type="GO" id="GO:0016020">
    <property type="term" value="C:membrane"/>
    <property type="evidence" value="ECO:0007669"/>
    <property type="project" value="UniProtKB-SubCell"/>
</dbReference>
<evidence type="ECO:0000256" key="3">
    <source>
        <dbReference type="ARBA" id="ARBA00022679"/>
    </source>
</evidence>
<evidence type="ECO:0000256" key="1">
    <source>
        <dbReference type="ARBA" id="ARBA00004141"/>
    </source>
</evidence>
<comment type="caution">
    <text evidence="13">The sequence shown here is derived from an EMBL/GenBank/DDBJ whole genome shotgun (WGS) entry which is preliminary data.</text>
</comment>
<keyword evidence="9" id="KW-0902">Two-component regulatory system</keyword>
<name>A0A4U0R758_9ACTN</name>
<comment type="subcellular location">
    <subcellularLocation>
        <location evidence="1">Membrane</location>
        <topology evidence="1">Multi-pass membrane protein</topology>
    </subcellularLocation>
</comment>
<dbReference type="EMBL" id="SUMC01000365">
    <property type="protein sequence ID" value="TJZ90132.1"/>
    <property type="molecule type" value="Genomic_DNA"/>
</dbReference>
<evidence type="ECO:0000259" key="12">
    <source>
        <dbReference type="Pfam" id="PF13493"/>
    </source>
</evidence>
<dbReference type="InterPro" id="IPR038318">
    <property type="entry name" value="KdpD_sf"/>
</dbReference>
<keyword evidence="8 11" id="KW-1133">Transmembrane helix</keyword>
<evidence type="ECO:0000256" key="5">
    <source>
        <dbReference type="ARBA" id="ARBA00022741"/>
    </source>
</evidence>
<keyword evidence="7" id="KW-0067">ATP-binding</keyword>
<evidence type="ECO:0000313" key="13">
    <source>
        <dbReference type="EMBL" id="TJZ90132.1"/>
    </source>
</evidence>
<feature type="domain" description="Sensor protein KdpD transmembrane" evidence="12">
    <location>
        <begin position="2"/>
        <end position="100"/>
    </location>
</feature>
<evidence type="ECO:0000256" key="11">
    <source>
        <dbReference type="SAM" id="Phobius"/>
    </source>
</evidence>
<keyword evidence="2" id="KW-0597">Phosphoprotein</keyword>
<dbReference type="Proteomes" id="UP000305778">
    <property type="component" value="Unassembled WGS sequence"/>
</dbReference>
<evidence type="ECO:0000256" key="4">
    <source>
        <dbReference type="ARBA" id="ARBA00022692"/>
    </source>
</evidence>
<dbReference type="InterPro" id="IPR025201">
    <property type="entry name" value="KdpD_TM"/>
</dbReference>
<accession>A0A4U0R758</accession>
<dbReference type="Pfam" id="PF13493">
    <property type="entry name" value="DUF4118"/>
    <property type="match status" value="1"/>
</dbReference>
<organism evidence="13 14">
    <name type="scientific">Actinacidiphila oryziradicis</name>
    <dbReference type="NCBI Taxonomy" id="2571141"/>
    <lineage>
        <taxon>Bacteria</taxon>
        <taxon>Bacillati</taxon>
        <taxon>Actinomycetota</taxon>
        <taxon>Actinomycetes</taxon>
        <taxon>Kitasatosporales</taxon>
        <taxon>Streptomycetaceae</taxon>
        <taxon>Actinacidiphila</taxon>
    </lineage>
</organism>
<feature type="transmembrane region" description="Helical" evidence="11">
    <location>
        <begin position="22"/>
        <end position="41"/>
    </location>
</feature>
<protein>
    <submittedName>
        <fullName evidence="13">DUF4118 domain-containing protein</fullName>
    </submittedName>
</protein>